<dbReference type="EMBL" id="ML994653">
    <property type="protein sequence ID" value="KAF2181276.1"/>
    <property type="molecule type" value="Genomic_DNA"/>
</dbReference>
<proteinExistence type="predicted"/>
<accession>A0A6A6DUC5</accession>
<dbReference type="AlphaFoldDB" id="A0A6A6DUC5"/>
<evidence type="ECO:0000256" key="1">
    <source>
        <dbReference type="SAM" id="MobiDB-lite"/>
    </source>
</evidence>
<name>A0A6A6DUC5_9PEZI</name>
<gene>
    <name evidence="2" type="ORF">K469DRAFT_692147</name>
</gene>
<evidence type="ECO:0000313" key="2">
    <source>
        <dbReference type="EMBL" id="KAF2181276.1"/>
    </source>
</evidence>
<protein>
    <submittedName>
        <fullName evidence="2">Uncharacterized protein</fullName>
    </submittedName>
</protein>
<sequence length="273" mass="31496">MDPQQACERLAPLNVSHPQQFDPNGLGLYIERTNGMFADLSTLVRSITERVASLHQQTATAFNPLPEHIAQKNDQLDQLYQAYYGEYRRSQELRCGNQQLQDHIESMRNSLLREQEHDQYTRTELALLRHTLEEEQGNKAALEERNTELCDIVTRHESTNKELQRLVEVMEEHKTALERDNQALNATTKQHHKEPERTDTEGMDVTSCQEVDEGINFGGMSLEDRVKVLEAEKGALEKNLQEANDATAACKMELEEVRSRPSRGRRQRKKRET</sequence>
<evidence type="ECO:0000313" key="3">
    <source>
        <dbReference type="Proteomes" id="UP000800200"/>
    </source>
</evidence>
<reference evidence="2" key="1">
    <citation type="journal article" date="2020" name="Stud. Mycol.">
        <title>101 Dothideomycetes genomes: a test case for predicting lifestyles and emergence of pathogens.</title>
        <authorList>
            <person name="Haridas S."/>
            <person name="Albert R."/>
            <person name="Binder M."/>
            <person name="Bloem J."/>
            <person name="Labutti K."/>
            <person name="Salamov A."/>
            <person name="Andreopoulos B."/>
            <person name="Baker S."/>
            <person name="Barry K."/>
            <person name="Bills G."/>
            <person name="Bluhm B."/>
            <person name="Cannon C."/>
            <person name="Castanera R."/>
            <person name="Culley D."/>
            <person name="Daum C."/>
            <person name="Ezra D."/>
            <person name="Gonzalez J."/>
            <person name="Henrissat B."/>
            <person name="Kuo A."/>
            <person name="Liang C."/>
            <person name="Lipzen A."/>
            <person name="Lutzoni F."/>
            <person name="Magnuson J."/>
            <person name="Mondo S."/>
            <person name="Nolan M."/>
            <person name="Ohm R."/>
            <person name="Pangilinan J."/>
            <person name="Park H.-J."/>
            <person name="Ramirez L."/>
            <person name="Alfaro M."/>
            <person name="Sun H."/>
            <person name="Tritt A."/>
            <person name="Yoshinaga Y."/>
            <person name="Zwiers L.-H."/>
            <person name="Turgeon B."/>
            <person name="Goodwin S."/>
            <person name="Spatafora J."/>
            <person name="Crous P."/>
            <person name="Grigoriev I."/>
        </authorList>
    </citation>
    <scope>NUCLEOTIDE SEQUENCE</scope>
    <source>
        <strain evidence="2">CBS 207.26</strain>
    </source>
</reference>
<feature type="region of interest" description="Disordered" evidence="1">
    <location>
        <begin position="183"/>
        <end position="204"/>
    </location>
</feature>
<feature type="compositionally biased region" description="Basic residues" evidence="1">
    <location>
        <begin position="260"/>
        <end position="273"/>
    </location>
</feature>
<feature type="region of interest" description="Disordered" evidence="1">
    <location>
        <begin position="252"/>
        <end position="273"/>
    </location>
</feature>
<organism evidence="2 3">
    <name type="scientific">Zopfia rhizophila CBS 207.26</name>
    <dbReference type="NCBI Taxonomy" id="1314779"/>
    <lineage>
        <taxon>Eukaryota</taxon>
        <taxon>Fungi</taxon>
        <taxon>Dikarya</taxon>
        <taxon>Ascomycota</taxon>
        <taxon>Pezizomycotina</taxon>
        <taxon>Dothideomycetes</taxon>
        <taxon>Dothideomycetes incertae sedis</taxon>
        <taxon>Zopfiaceae</taxon>
        <taxon>Zopfia</taxon>
    </lineage>
</organism>
<keyword evidence="3" id="KW-1185">Reference proteome</keyword>
<dbReference type="Proteomes" id="UP000800200">
    <property type="component" value="Unassembled WGS sequence"/>
</dbReference>